<keyword evidence="3" id="KW-1185">Reference proteome</keyword>
<gene>
    <name evidence="2" type="ORF">SAMN04489858_13014</name>
</gene>
<sequence>MSRTRMAQGVAAMLMLATAQKAAADEDRTAWRLFIADQADGMVTVVDRDAPDQRWRFDLAGPSRLYASPSGQAVIAVQSDHDLVDFLGSGIALEGHGDHSDISISNPEAKDLHLTGPRPFHVVTHDHQIAINFDRGGYVSFLAEGALQDGTLQVQEFAQNRAHHGFAAPLGDAIVSSVASEEEVADGGAPPRVGIAAYDADGALIGDVATCTDLHGEAFSGNYLLAGCKEGVIAVSEADDGADFTMLPYPEDFPKEKTGTLLGSSAMQIFLGDHGRQSVVIIDPTAEPFFTRVELPFRRVDFVLDPARPQYAYILTEDGTLHRLNMLSAEIEASAGITQPYSMDGDWRDPRPRLAVAGDRIALTDPLQSLVRLVDPSSLEETATIPVEGLPYNIIAIGGSGLTH</sequence>
<protein>
    <submittedName>
        <fullName evidence="2">Zinc transport system substrate-binding protein</fullName>
    </submittedName>
</protein>
<feature type="signal peptide" evidence="1">
    <location>
        <begin position="1"/>
        <end position="23"/>
    </location>
</feature>
<dbReference type="EMBL" id="FOHO01000030">
    <property type="protein sequence ID" value="SEU10486.1"/>
    <property type="molecule type" value="Genomic_DNA"/>
</dbReference>
<evidence type="ECO:0000313" key="3">
    <source>
        <dbReference type="Proteomes" id="UP000199180"/>
    </source>
</evidence>
<accession>A0A1I0JJN0</accession>
<keyword evidence="1" id="KW-0732">Signal</keyword>
<dbReference type="SUPFAM" id="SSF50969">
    <property type="entry name" value="YVTN repeat-like/Quinoprotein amine dehydrogenase"/>
    <property type="match status" value="1"/>
</dbReference>
<dbReference type="InterPro" id="IPR011044">
    <property type="entry name" value="Quino_amine_DH_bsu"/>
</dbReference>
<organism evidence="2 3">
    <name type="scientific">Paracoccus homiensis</name>
    <dbReference type="NCBI Taxonomy" id="364199"/>
    <lineage>
        <taxon>Bacteria</taxon>
        <taxon>Pseudomonadati</taxon>
        <taxon>Pseudomonadota</taxon>
        <taxon>Alphaproteobacteria</taxon>
        <taxon>Rhodobacterales</taxon>
        <taxon>Paracoccaceae</taxon>
        <taxon>Paracoccus</taxon>
    </lineage>
</organism>
<evidence type="ECO:0000313" key="2">
    <source>
        <dbReference type="EMBL" id="SEU10486.1"/>
    </source>
</evidence>
<name>A0A1I0JJN0_9RHOB</name>
<dbReference type="STRING" id="364199.SAMN04489858_13014"/>
<proteinExistence type="predicted"/>
<dbReference type="AlphaFoldDB" id="A0A1I0JJN0"/>
<dbReference type="Proteomes" id="UP000199180">
    <property type="component" value="Unassembled WGS sequence"/>
</dbReference>
<dbReference type="RefSeq" id="WP_245739532.1">
    <property type="nucleotide sequence ID" value="NZ_FOHO01000030.1"/>
</dbReference>
<evidence type="ECO:0000256" key="1">
    <source>
        <dbReference type="SAM" id="SignalP"/>
    </source>
</evidence>
<reference evidence="2 3" key="1">
    <citation type="submission" date="2016-10" db="EMBL/GenBank/DDBJ databases">
        <authorList>
            <person name="de Groot N.N."/>
        </authorList>
    </citation>
    <scope>NUCLEOTIDE SEQUENCE [LARGE SCALE GENOMIC DNA]</scope>
    <source>
        <strain evidence="2 3">DSM 17862</strain>
    </source>
</reference>
<feature type="chain" id="PRO_5011789709" evidence="1">
    <location>
        <begin position="24"/>
        <end position="404"/>
    </location>
</feature>